<dbReference type="RefSeq" id="WP_184044152.1">
    <property type="nucleotide sequence ID" value="NZ_JACIGK010000011.1"/>
</dbReference>
<reference evidence="1 2" key="1">
    <citation type="submission" date="2020-08" db="EMBL/GenBank/DDBJ databases">
        <title>Genome sequencing of Purple Non-Sulfur Bacteria from various extreme environments.</title>
        <authorList>
            <person name="Mayer M."/>
        </authorList>
    </citation>
    <scope>NUCLEOTIDE SEQUENCE [LARGE SCALE GENOMIC DNA]</scope>
    <source>
        <strain evidence="1 2">JA131</strain>
    </source>
</reference>
<dbReference type="EMBL" id="JACIGK010000011">
    <property type="protein sequence ID" value="MBB4266103.1"/>
    <property type="molecule type" value="Genomic_DNA"/>
</dbReference>
<proteinExistence type="predicted"/>
<organism evidence="1 2">
    <name type="scientific">Roseospira visakhapatnamensis</name>
    <dbReference type="NCBI Taxonomy" id="390880"/>
    <lineage>
        <taxon>Bacteria</taxon>
        <taxon>Pseudomonadati</taxon>
        <taxon>Pseudomonadota</taxon>
        <taxon>Alphaproteobacteria</taxon>
        <taxon>Rhodospirillales</taxon>
        <taxon>Rhodospirillaceae</taxon>
        <taxon>Roseospira</taxon>
    </lineage>
</organism>
<dbReference type="AlphaFoldDB" id="A0A7W6W9S3"/>
<keyword evidence="2" id="KW-1185">Reference proteome</keyword>
<evidence type="ECO:0000313" key="2">
    <source>
        <dbReference type="Proteomes" id="UP000554286"/>
    </source>
</evidence>
<sequence>MTTHIQIGDTRPRIQYLGDGNQTVFPYPFALFREADLAVYLDDDPQDGGYAVSGAGDSGGGTVTFTSAPAVGQRVTLLRHLAIARVTDFQAGGALRAAALNDELDHLTAVDQQLDEALSRAVRVPATAPDGVAAALPQPAPGAVIGWNETATALVNDPHNYAGFSEALAAIHAAAGAGAVALGHAGRAAGWARDAALSAWLVGLREDDSGDARATAVAAADRAERWADDAARSAWRAAMESGRDGGDLTVASLTTTGAVHVGGALVVTGGPVSAPLVDYGVARFTVAVASAGATVAVDPADGEVQAHTLTADTRFTLPDPPAGRGYSVSLKLIQDATGGRAPVFEQADATAARWLGGSAPAWQTVAGAFDLVVLTHDGTDLIALHAGGTT</sequence>
<dbReference type="Proteomes" id="UP000554286">
    <property type="component" value="Unassembled WGS sequence"/>
</dbReference>
<gene>
    <name evidence="1" type="ORF">GGD89_001732</name>
</gene>
<accession>A0A7W6W9S3</accession>
<evidence type="ECO:0000313" key="1">
    <source>
        <dbReference type="EMBL" id="MBB4266103.1"/>
    </source>
</evidence>
<comment type="caution">
    <text evidence="1">The sequence shown here is derived from an EMBL/GenBank/DDBJ whole genome shotgun (WGS) entry which is preliminary data.</text>
</comment>
<name>A0A7W6W9S3_9PROT</name>
<protein>
    <submittedName>
        <fullName evidence="1">Uncharacterized protein</fullName>
    </submittedName>
</protein>